<evidence type="ECO:0000313" key="5">
    <source>
        <dbReference type="EMBL" id="OCI30129.1"/>
    </source>
</evidence>
<dbReference type="NCBIfam" id="TIGR01679">
    <property type="entry name" value="bact_FAD_ox"/>
    <property type="match status" value="1"/>
</dbReference>
<feature type="compositionally biased region" description="Basic and acidic residues" evidence="2">
    <location>
        <begin position="21"/>
        <end position="30"/>
    </location>
</feature>
<dbReference type="InterPro" id="IPR006094">
    <property type="entry name" value="Oxid_FAD_bind_N"/>
</dbReference>
<dbReference type="Pfam" id="PF01565">
    <property type="entry name" value="FAD_binding_4"/>
    <property type="match status" value="1"/>
</dbReference>
<dbReference type="AlphaFoldDB" id="A0A163RF23"/>
<dbReference type="InterPro" id="IPR016169">
    <property type="entry name" value="FAD-bd_PCMH_sub2"/>
</dbReference>
<dbReference type="InterPro" id="IPR010031">
    <property type="entry name" value="FAD_lactone_oxidase-like"/>
</dbReference>
<protein>
    <submittedName>
        <fullName evidence="4">L-gulono-1,4-lactone dehydrogenase</fullName>
        <ecNumber evidence="4">1.1.2.-</ecNumber>
    </submittedName>
</protein>
<dbReference type="EC" id="1.1.2.-" evidence="4"/>
<dbReference type="InterPro" id="IPR016166">
    <property type="entry name" value="FAD-bd_PCMH"/>
</dbReference>
<dbReference type="GO" id="GO:0080049">
    <property type="term" value="F:L-gulono-1,4-lactone dehydrogenase activity"/>
    <property type="evidence" value="ECO:0007669"/>
    <property type="project" value="TreeGrafter"/>
</dbReference>
<proteinExistence type="predicted"/>
<feature type="region of interest" description="Disordered" evidence="2">
    <location>
        <begin position="1"/>
        <end position="30"/>
    </location>
</feature>
<feature type="region of interest" description="Disordered" evidence="2">
    <location>
        <begin position="246"/>
        <end position="267"/>
    </location>
</feature>
<dbReference type="Proteomes" id="UP000093412">
    <property type="component" value="Unassembled WGS sequence"/>
</dbReference>
<feature type="compositionally biased region" description="Polar residues" evidence="2">
    <location>
        <begin position="1"/>
        <end position="19"/>
    </location>
</feature>
<evidence type="ECO:0000256" key="1">
    <source>
        <dbReference type="ARBA" id="ARBA00023002"/>
    </source>
</evidence>
<reference evidence="5 7" key="2">
    <citation type="submission" date="2016-06" db="EMBL/GenBank/DDBJ databases">
        <title>Genome sequence of Oerskovia enterophila DSM 43852.</title>
        <authorList>
            <person name="Poehlein A."/>
            <person name="Jag V."/>
            <person name="Bengelsdorf F.R."/>
            <person name="Daniel R."/>
            <person name="Duerre P."/>
        </authorList>
    </citation>
    <scope>NUCLEOTIDE SEQUENCE [LARGE SCALE GENOMIC DNA]</scope>
    <source>
        <strain evidence="5 7">DSM 43852</strain>
    </source>
</reference>
<dbReference type="Gene3D" id="1.10.45.10">
    <property type="entry name" value="Vanillyl-alcohol Oxidase, Chain A, domain 4"/>
    <property type="match status" value="1"/>
</dbReference>
<comment type="caution">
    <text evidence="4">The sequence shown here is derived from an EMBL/GenBank/DDBJ whole genome shotgun (WGS) entry which is preliminary data.</text>
</comment>
<dbReference type="PANTHER" id="PTHR43762">
    <property type="entry name" value="L-GULONOLACTONE OXIDASE"/>
    <property type="match status" value="1"/>
</dbReference>
<feature type="domain" description="FAD-binding PCMH-type" evidence="3">
    <location>
        <begin position="17"/>
        <end position="189"/>
    </location>
</feature>
<name>A0A163RF23_9CELL</name>
<dbReference type="OrthoDB" id="9800184at2"/>
<accession>A0A163RF23</accession>
<organism evidence="4 6">
    <name type="scientific">Oerskovia enterophila</name>
    <dbReference type="NCBI Taxonomy" id="43678"/>
    <lineage>
        <taxon>Bacteria</taxon>
        <taxon>Bacillati</taxon>
        <taxon>Actinomycetota</taxon>
        <taxon>Actinomycetes</taxon>
        <taxon>Micrococcales</taxon>
        <taxon>Cellulomonadaceae</taxon>
        <taxon>Oerskovia</taxon>
    </lineage>
</organism>
<sequence>MTSQQAPGSWTNWARNQTADPLRRAAPRDTDELAQTVRRAADDGLHVRAVGAGHSFTGAAVTDGLLLSLDHLQTVEDVTRTETGARVTVGAGIRLHRLNEVLASAGLAMRNLGDIDRQSIAGAISTGTHGTGASLGGLATQVRGVRVVGADGSVTEATPEQDPDLFEASRLGLGSTGVLAAVTLDVVPAFHLRAQEEPWPLDRVLEELSTASGGRGGGSDAEGLENAHDHFEFYWFPHTRRALTKRNDRLGPDDEASASLRTARGERPGAVTRARAWVDEELLSNGAFEVINRLATAVPRATPRINALSARALAPRTYVAPSHEVFVSPRRVRFREMEYAVPRAELVNVLEEIDAWVRASGENVPFPVEVRFAAADDVWLSTAHGRESAYVAVHQYLRLPHERYFEGVEKIVAGVGGRPHWGKLHTLGAEDLAERYPRFEDFRRVRAQADPGGVFANPYTDQVFGPR</sequence>
<dbReference type="STRING" id="43678.OJAG_21120"/>
<dbReference type="GO" id="GO:0071949">
    <property type="term" value="F:FAD binding"/>
    <property type="evidence" value="ECO:0007669"/>
    <property type="project" value="InterPro"/>
</dbReference>
<dbReference type="PROSITE" id="PS51387">
    <property type="entry name" value="FAD_PCMH"/>
    <property type="match status" value="1"/>
</dbReference>
<dbReference type="SUPFAM" id="SSF56176">
    <property type="entry name" value="FAD-binding/transporter-associated domain-like"/>
    <property type="match status" value="1"/>
</dbReference>
<dbReference type="RefSeq" id="WP_068626837.1">
    <property type="nucleotide sequence ID" value="NZ_JBIVFZ010000002.1"/>
</dbReference>
<dbReference type="EMBL" id="MAQA01000044">
    <property type="protein sequence ID" value="OCI30129.1"/>
    <property type="molecule type" value="Genomic_DNA"/>
</dbReference>
<dbReference type="InterPro" id="IPR036318">
    <property type="entry name" value="FAD-bd_PCMH-like_sf"/>
</dbReference>
<evidence type="ECO:0000259" key="3">
    <source>
        <dbReference type="PROSITE" id="PS51387"/>
    </source>
</evidence>
<dbReference type="Pfam" id="PF04030">
    <property type="entry name" value="ALO"/>
    <property type="match status" value="1"/>
</dbReference>
<dbReference type="Gene3D" id="3.30.465.10">
    <property type="match status" value="1"/>
</dbReference>
<dbReference type="InterPro" id="IPR016167">
    <property type="entry name" value="FAD-bd_PCMH_sub1"/>
</dbReference>
<dbReference type="Gene3D" id="3.30.43.10">
    <property type="entry name" value="Uridine Diphospho-n-acetylenolpyruvylglucosamine Reductase, domain 2"/>
    <property type="match status" value="1"/>
</dbReference>
<keyword evidence="1 4" id="KW-0560">Oxidoreductase</keyword>
<evidence type="ECO:0000313" key="7">
    <source>
        <dbReference type="Proteomes" id="UP000093412"/>
    </source>
</evidence>
<evidence type="ECO:0000313" key="6">
    <source>
        <dbReference type="Proteomes" id="UP000076447"/>
    </source>
</evidence>
<dbReference type="EMBL" id="LRIE01000073">
    <property type="protein sequence ID" value="KZM35144.1"/>
    <property type="molecule type" value="Genomic_DNA"/>
</dbReference>
<reference evidence="4 6" key="1">
    <citation type="submission" date="2016-01" db="EMBL/GenBank/DDBJ databases">
        <title>Genome sequence of Oerskovia enterophila VJag, an agar and cellulose degrading bacterium.</title>
        <authorList>
            <person name="Poehlein A."/>
            <person name="Jag V."/>
            <person name="Bengelsdorf F."/>
            <person name="Duerre P."/>
            <person name="Daniel R."/>
        </authorList>
    </citation>
    <scope>NUCLEOTIDE SEQUENCE [LARGE SCALE GENOMIC DNA]</scope>
    <source>
        <strain evidence="4 6">VJag</strain>
    </source>
</reference>
<dbReference type="PIRSF" id="PIRSF000136">
    <property type="entry name" value="LGO_GLO"/>
    <property type="match status" value="1"/>
</dbReference>
<dbReference type="InterPro" id="IPR016171">
    <property type="entry name" value="Vanillyl_alc_oxidase_C-sub2"/>
</dbReference>
<dbReference type="GO" id="GO:0016020">
    <property type="term" value="C:membrane"/>
    <property type="evidence" value="ECO:0007669"/>
    <property type="project" value="InterPro"/>
</dbReference>
<evidence type="ECO:0000313" key="4">
    <source>
        <dbReference type="EMBL" id="KZM35144.1"/>
    </source>
</evidence>
<evidence type="ECO:0000256" key="2">
    <source>
        <dbReference type="SAM" id="MobiDB-lite"/>
    </source>
</evidence>
<dbReference type="Gene3D" id="3.30.70.2520">
    <property type="match status" value="1"/>
</dbReference>
<dbReference type="Proteomes" id="UP000076447">
    <property type="component" value="Unassembled WGS sequence"/>
</dbReference>
<dbReference type="GO" id="GO:0003885">
    <property type="term" value="F:D-arabinono-1,4-lactone oxidase activity"/>
    <property type="evidence" value="ECO:0007669"/>
    <property type="project" value="InterPro"/>
</dbReference>
<dbReference type="PATRIC" id="fig|43678.3.peg.2202"/>
<keyword evidence="7" id="KW-1185">Reference proteome</keyword>
<gene>
    <name evidence="5" type="ORF">OERS_31580</name>
    <name evidence="4" type="ORF">OJAG_21120</name>
</gene>
<dbReference type="InterPro" id="IPR007173">
    <property type="entry name" value="ALO_C"/>
</dbReference>
<dbReference type="PANTHER" id="PTHR43762:SF1">
    <property type="entry name" value="D-ARABINONO-1,4-LACTONE OXIDASE"/>
    <property type="match status" value="1"/>
</dbReference>